<dbReference type="Proteomes" id="UP001239111">
    <property type="component" value="Chromosome 2"/>
</dbReference>
<keyword evidence="2" id="KW-1185">Reference proteome</keyword>
<evidence type="ECO:0000313" key="2">
    <source>
        <dbReference type="Proteomes" id="UP001239111"/>
    </source>
</evidence>
<organism evidence="1 2">
    <name type="scientific">Eretmocerus hayati</name>
    <dbReference type="NCBI Taxonomy" id="131215"/>
    <lineage>
        <taxon>Eukaryota</taxon>
        <taxon>Metazoa</taxon>
        <taxon>Ecdysozoa</taxon>
        <taxon>Arthropoda</taxon>
        <taxon>Hexapoda</taxon>
        <taxon>Insecta</taxon>
        <taxon>Pterygota</taxon>
        <taxon>Neoptera</taxon>
        <taxon>Endopterygota</taxon>
        <taxon>Hymenoptera</taxon>
        <taxon>Apocrita</taxon>
        <taxon>Proctotrupomorpha</taxon>
        <taxon>Chalcidoidea</taxon>
        <taxon>Aphelinidae</taxon>
        <taxon>Aphelininae</taxon>
        <taxon>Eretmocerus</taxon>
    </lineage>
</organism>
<dbReference type="EMBL" id="CM056742">
    <property type="protein sequence ID" value="KAJ8676646.1"/>
    <property type="molecule type" value="Genomic_DNA"/>
</dbReference>
<proteinExistence type="predicted"/>
<accession>A0ACC2P1D9</accession>
<protein>
    <submittedName>
        <fullName evidence="1">Uncharacterized protein</fullName>
    </submittedName>
</protein>
<comment type="caution">
    <text evidence="1">The sequence shown here is derived from an EMBL/GenBank/DDBJ whole genome shotgun (WGS) entry which is preliminary data.</text>
</comment>
<evidence type="ECO:0000313" key="1">
    <source>
        <dbReference type="EMBL" id="KAJ8676646.1"/>
    </source>
</evidence>
<gene>
    <name evidence="1" type="ORF">QAD02_012433</name>
</gene>
<reference evidence="1" key="1">
    <citation type="submission" date="2023-04" db="EMBL/GenBank/DDBJ databases">
        <title>A chromosome-level genome assembly of the parasitoid wasp Eretmocerus hayati.</title>
        <authorList>
            <person name="Zhong Y."/>
            <person name="Liu S."/>
            <person name="Liu Y."/>
        </authorList>
    </citation>
    <scope>NUCLEOTIDE SEQUENCE</scope>
    <source>
        <strain evidence="1">ZJU_SS_LIU_2023</strain>
    </source>
</reference>
<sequence>MPESTKSVLKQFYNCKILRHSSILPEDLWVRDGVIIDPEKIFYDERRQPTIRVDCNGAVISPGFIDVQINGGFGIDFSYNTTNVEAGINKVAKKLLMYGVTSFCPTLVTSPKETYHAIIPKIKKRNGGKHGATVLGIHVEGPFISPSKKGAHPEQCIKTFTEGFKTLKEVYGSLDNICYVTLAPEIDNAMEVIKDLRKNDVKVSVGHSVANLFQGEEAVKNGATFITHLFNAMLPFHHRDPGLVGLLASDQLPSRKVIYYGIIADGIHTHPAALRIAHRTHPKGLVLVTDAISAFGLHDGVHQLGQLAIEVRNNQAYIAGTDTLCGSIADMAECVRFFKKATNCSTVEALEAATLHPAEALEIETKKGVLNFGAEADFVMLDENLTVLSTWIAGDCVYELNVSHQNCCKS</sequence>
<name>A0ACC2P1D9_9HYME</name>